<dbReference type="EC" id="2.3.-.-" evidence="4"/>
<reference evidence="5" key="1">
    <citation type="journal article" date="2019" name="Int. J. Syst. Evol. Microbiol.">
        <title>The Global Catalogue of Microorganisms (GCM) 10K type strain sequencing project: providing services to taxonomists for standard genome sequencing and annotation.</title>
        <authorList>
            <consortium name="The Broad Institute Genomics Platform"/>
            <consortium name="The Broad Institute Genome Sequencing Center for Infectious Disease"/>
            <person name="Wu L."/>
            <person name="Ma J."/>
        </authorList>
    </citation>
    <scope>NUCLEOTIDE SEQUENCE [LARGE SCALE GENOMIC DNA]</scope>
    <source>
        <strain evidence="5">CGMCC 4.7608</strain>
    </source>
</reference>
<dbReference type="InterPro" id="IPR000182">
    <property type="entry name" value="GNAT_dom"/>
</dbReference>
<dbReference type="Proteomes" id="UP001595999">
    <property type="component" value="Unassembled WGS sequence"/>
</dbReference>
<evidence type="ECO:0000313" key="4">
    <source>
        <dbReference type="EMBL" id="MFC4491273.1"/>
    </source>
</evidence>
<dbReference type="Pfam" id="PF00583">
    <property type="entry name" value="Acetyltransf_1"/>
    <property type="match status" value="1"/>
</dbReference>
<keyword evidence="1 4" id="KW-0808">Transferase</keyword>
<evidence type="ECO:0000313" key="5">
    <source>
        <dbReference type="Proteomes" id="UP001595999"/>
    </source>
</evidence>
<evidence type="ECO:0000256" key="1">
    <source>
        <dbReference type="ARBA" id="ARBA00022679"/>
    </source>
</evidence>
<gene>
    <name evidence="4" type="ORF">ACFO0R_16800</name>
</gene>
<evidence type="ECO:0000256" key="2">
    <source>
        <dbReference type="ARBA" id="ARBA00023315"/>
    </source>
</evidence>
<dbReference type="InterPro" id="IPR050832">
    <property type="entry name" value="Bact_Acetyltransf"/>
</dbReference>
<dbReference type="GO" id="GO:0016746">
    <property type="term" value="F:acyltransferase activity"/>
    <property type="evidence" value="ECO:0007669"/>
    <property type="project" value="UniProtKB-KW"/>
</dbReference>
<keyword evidence="5" id="KW-1185">Reference proteome</keyword>
<dbReference type="Gene3D" id="3.40.630.30">
    <property type="match status" value="1"/>
</dbReference>
<dbReference type="RefSeq" id="WP_231461597.1">
    <property type="nucleotide sequence ID" value="NZ_JAJOHW010000037.1"/>
</dbReference>
<dbReference type="EMBL" id="JBHSEK010000012">
    <property type="protein sequence ID" value="MFC4491273.1"/>
    <property type="molecule type" value="Genomic_DNA"/>
</dbReference>
<sequence>MGVEIRAARPGDASCLAALSIQVWLRTYVTDGVRRDMANYVLSEFTPANFEALIADPVHHLLVMEQDDFLIGYALLKRDSRCQGCDFATVEVERLYLVESRSGEGLGRRLLEAARRWALALAEPARLWLTVWHGNERAIAFYRRLEMDVHGECYFELEGARHLNYVMLDSASVGAALIAADV</sequence>
<organism evidence="4 5">
    <name type="scientific">Chromobacterium aquaticum</name>
    <dbReference type="NCBI Taxonomy" id="467180"/>
    <lineage>
        <taxon>Bacteria</taxon>
        <taxon>Pseudomonadati</taxon>
        <taxon>Pseudomonadota</taxon>
        <taxon>Betaproteobacteria</taxon>
        <taxon>Neisseriales</taxon>
        <taxon>Chromobacteriaceae</taxon>
        <taxon>Chromobacterium</taxon>
    </lineage>
</organism>
<dbReference type="PROSITE" id="PS51186">
    <property type="entry name" value="GNAT"/>
    <property type="match status" value="1"/>
</dbReference>
<proteinExistence type="predicted"/>
<dbReference type="PANTHER" id="PTHR43877">
    <property type="entry name" value="AMINOALKYLPHOSPHONATE N-ACETYLTRANSFERASE-RELATED-RELATED"/>
    <property type="match status" value="1"/>
</dbReference>
<keyword evidence="2 4" id="KW-0012">Acyltransferase</keyword>
<name>A0ABV8ZU86_9NEIS</name>
<comment type="caution">
    <text evidence="4">The sequence shown here is derived from an EMBL/GenBank/DDBJ whole genome shotgun (WGS) entry which is preliminary data.</text>
</comment>
<dbReference type="SUPFAM" id="SSF55729">
    <property type="entry name" value="Acyl-CoA N-acyltransferases (Nat)"/>
    <property type="match status" value="1"/>
</dbReference>
<feature type="domain" description="N-acetyltransferase" evidence="3">
    <location>
        <begin position="3"/>
        <end position="172"/>
    </location>
</feature>
<evidence type="ECO:0000259" key="3">
    <source>
        <dbReference type="PROSITE" id="PS51186"/>
    </source>
</evidence>
<protein>
    <submittedName>
        <fullName evidence="4">GNAT family N-acetyltransferase</fullName>
        <ecNumber evidence="4">2.3.-.-</ecNumber>
    </submittedName>
</protein>
<accession>A0ABV8ZU86</accession>
<dbReference type="InterPro" id="IPR016181">
    <property type="entry name" value="Acyl_CoA_acyltransferase"/>
</dbReference>